<evidence type="ECO:0000313" key="1">
    <source>
        <dbReference type="EMBL" id="SVC28632.1"/>
    </source>
</evidence>
<proteinExistence type="predicted"/>
<dbReference type="AlphaFoldDB" id="A0A382KZY6"/>
<organism evidence="1">
    <name type="scientific">marine metagenome</name>
    <dbReference type="NCBI Taxonomy" id="408172"/>
    <lineage>
        <taxon>unclassified sequences</taxon>
        <taxon>metagenomes</taxon>
        <taxon>ecological metagenomes</taxon>
    </lineage>
</organism>
<accession>A0A382KZY6</accession>
<name>A0A382KZY6_9ZZZZ</name>
<sequence length="37" mass="3702">MSEQSLTTANYAASGGAARDFDGVGTFKFGMGSPANS</sequence>
<dbReference type="EMBL" id="UINC01083176">
    <property type="protein sequence ID" value="SVC28632.1"/>
    <property type="molecule type" value="Genomic_DNA"/>
</dbReference>
<feature type="non-terminal residue" evidence="1">
    <location>
        <position position="37"/>
    </location>
</feature>
<reference evidence="1" key="1">
    <citation type="submission" date="2018-05" db="EMBL/GenBank/DDBJ databases">
        <authorList>
            <person name="Lanie J.A."/>
            <person name="Ng W.-L."/>
            <person name="Kazmierczak K.M."/>
            <person name="Andrzejewski T.M."/>
            <person name="Davidsen T.M."/>
            <person name="Wayne K.J."/>
            <person name="Tettelin H."/>
            <person name="Glass J.I."/>
            <person name="Rusch D."/>
            <person name="Podicherti R."/>
            <person name="Tsui H.-C.T."/>
            <person name="Winkler M.E."/>
        </authorList>
    </citation>
    <scope>NUCLEOTIDE SEQUENCE</scope>
</reference>
<protein>
    <submittedName>
        <fullName evidence="1">Uncharacterized protein</fullName>
    </submittedName>
</protein>
<gene>
    <name evidence="1" type="ORF">METZ01_LOCUS281486</name>
</gene>